<sequence>MAEKGGGFHKGKGPRNNNNNNNYKHKKNPYLNLREKKANDIRKAITHRSRLRKKYFQLLKEEGLEERPKEVGEDKDQQQHHHKEQPKKNPTNFAERAKKVKERKEEKRQAKLESVRDKRRRLEESEQRRELVRSRVTQKTSKGQPLMGPKINNLLDKIRKDMDDQ</sequence>
<keyword evidence="5" id="KW-1185">Reference proteome</keyword>
<evidence type="ECO:0000256" key="1">
    <source>
        <dbReference type="ARBA" id="ARBA00006800"/>
    </source>
</evidence>
<dbReference type="OrthoDB" id="2135053at2759"/>
<feature type="compositionally biased region" description="Basic and acidic residues" evidence="3">
    <location>
        <begin position="59"/>
        <end position="79"/>
    </location>
</feature>
<dbReference type="RefSeq" id="XP_043048410.1">
    <property type="nucleotide sequence ID" value="XM_043192115.1"/>
</dbReference>
<dbReference type="EMBL" id="JAHMUF010000015">
    <property type="protein sequence ID" value="KAG7192860.1"/>
    <property type="molecule type" value="Genomic_DNA"/>
</dbReference>
<proteinExistence type="inferred from homology"/>
<dbReference type="AlphaFoldDB" id="A0A9P7V7M7"/>
<organism evidence="4 5">
    <name type="scientific">Scheffersomyces spartinae</name>
    <dbReference type="NCBI Taxonomy" id="45513"/>
    <lineage>
        <taxon>Eukaryota</taxon>
        <taxon>Fungi</taxon>
        <taxon>Dikarya</taxon>
        <taxon>Ascomycota</taxon>
        <taxon>Saccharomycotina</taxon>
        <taxon>Pichiomycetes</taxon>
        <taxon>Debaryomycetaceae</taxon>
        <taxon>Scheffersomyces</taxon>
    </lineage>
</organism>
<feature type="compositionally biased region" description="Basic and acidic residues" evidence="3">
    <location>
        <begin position="33"/>
        <end position="43"/>
    </location>
</feature>
<dbReference type="Pfam" id="PF08524">
    <property type="entry name" value="rRNA_processing"/>
    <property type="match status" value="1"/>
</dbReference>
<evidence type="ECO:0000256" key="3">
    <source>
        <dbReference type="SAM" id="MobiDB-lite"/>
    </source>
</evidence>
<name>A0A9P7V7M7_9ASCO</name>
<dbReference type="GeneID" id="66114691"/>
<comment type="caution">
    <text evidence="4">The sequence shown here is derived from an EMBL/GenBank/DDBJ whole genome shotgun (WGS) entry which is preliminary data.</text>
</comment>
<gene>
    <name evidence="4" type="primary">FYV7</name>
    <name evidence="4" type="ORF">KQ657_001317</name>
</gene>
<evidence type="ECO:0000256" key="2">
    <source>
        <dbReference type="ARBA" id="ARBA00018780"/>
    </source>
</evidence>
<feature type="compositionally biased region" description="Basic and acidic residues" evidence="3">
    <location>
        <begin position="156"/>
        <end position="165"/>
    </location>
</feature>
<feature type="region of interest" description="Disordered" evidence="3">
    <location>
        <begin position="1"/>
        <end position="165"/>
    </location>
</feature>
<dbReference type="Proteomes" id="UP000790833">
    <property type="component" value="Unassembled WGS sequence"/>
</dbReference>
<feature type="compositionally biased region" description="Basic and acidic residues" evidence="3">
    <location>
        <begin position="102"/>
        <end position="133"/>
    </location>
</feature>
<protein>
    <recommendedName>
        <fullName evidence="2">rRNA-processing protein FYV7</fullName>
    </recommendedName>
</protein>
<dbReference type="InterPro" id="IPR013730">
    <property type="entry name" value="Fyv7/TAP26"/>
</dbReference>
<accession>A0A9P7V7M7</accession>
<evidence type="ECO:0000313" key="4">
    <source>
        <dbReference type="EMBL" id="KAG7192860.1"/>
    </source>
</evidence>
<comment type="similarity">
    <text evidence="1">Belongs to the FYV7 family.</text>
</comment>
<feature type="compositionally biased region" description="Basic residues" evidence="3">
    <location>
        <begin position="44"/>
        <end position="55"/>
    </location>
</feature>
<reference evidence="4" key="1">
    <citation type="submission" date="2021-03" db="EMBL/GenBank/DDBJ databases">
        <authorList>
            <person name="Palmer J.M."/>
        </authorList>
    </citation>
    <scope>NUCLEOTIDE SEQUENCE</scope>
    <source>
        <strain evidence="4">ARV_011</strain>
    </source>
</reference>
<evidence type="ECO:0000313" key="5">
    <source>
        <dbReference type="Proteomes" id="UP000790833"/>
    </source>
</evidence>